<dbReference type="PROSITE" id="PS52019">
    <property type="entry name" value="PKS_MFAS_DH"/>
    <property type="match status" value="1"/>
</dbReference>
<dbReference type="OrthoDB" id="329835at2759"/>
<dbReference type="GO" id="GO:0006633">
    <property type="term" value="P:fatty acid biosynthetic process"/>
    <property type="evidence" value="ECO:0007669"/>
    <property type="project" value="InterPro"/>
</dbReference>
<dbReference type="InterPro" id="IPR042104">
    <property type="entry name" value="PKS_dehydratase_sf"/>
</dbReference>
<dbReference type="Pfam" id="PF00975">
    <property type="entry name" value="Thioesterase"/>
    <property type="match status" value="1"/>
</dbReference>
<dbReference type="InterPro" id="IPR049900">
    <property type="entry name" value="PKS_mFAS_DH"/>
</dbReference>
<dbReference type="SUPFAM" id="SSF47336">
    <property type="entry name" value="ACP-like"/>
    <property type="match status" value="2"/>
</dbReference>
<dbReference type="CDD" id="cd00833">
    <property type="entry name" value="PKS"/>
    <property type="match status" value="1"/>
</dbReference>
<dbReference type="InterPro" id="IPR018201">
    <property type="entry name" value="Ketoacyl_synth_AS"/>
</dbReference>
<dbReference type="PROSITE" id="PS00606">
    <property type="entry name" value="KS3_1"/>
    <property type="match status" value="1"/>
</dbReference>
<dbReference type="InterPro" id="IPR036736">
    <property type="entry name" value="ACP-like_sf"/>
</dbReference>
<evidence type="ECO:0000256" key="3">
    <source>
        <dbReference type="ARBA" id="ARBA00022679"/>
    </source>
</evidence>
<feature type="region of interest" description="C-terminal hotdog fold" evidence="4">
    <location>
        <begin position="1437"/>
        <end position="1586"/>
    </location>
</feature>
<organism evidence="8 9">
    <name type="scientific">Phialocephala subalpina</name>
    <dbReference type="NCBI Taxonomy" id="576137"/>
    <lineage>
        <taxon>Eukaryota</taxon>
        <taxon>Fungi</taxon>
        <taxon>Dikarya</taxon>
        <taxon>Ascomycota</taxon>
        <taxon>Pezizomycotina</taxon>
        <taxon>Leotiomycetes</taxon>
        <taxon>Helotiales</taxon>
        <taxon>Mollisiaceae</taxon>
        <taxon>Phialocephala</taxon>
        <taxon>Phialocephala fortinii species complex</taxon>
    </lineage>
</organism>
<gene>
    <name evidence="8" type="ORF">PAC_08751</name>
</gene>
<dbReference type="NCBIfam" id="TIGR04532">
    <property type="entry name" value="PT_fungal_PKS"/>
    <property type="match status" value="1"/>
</dbReference>
<dbReference type="SMART" id="SM00825">
    <property type="entry name" value="PKS_KS"/>
    <property type="match status" value="1"/>
</dbReference>
<dbReference type="EMBL" id="FJOG01000012">
    <property type="protein sequence ID" value="CZR58859.1"/>
    <property type="molecule type" value="Genomic_DNA"/>
</dbReference>
<proteinExistence type="predicted"/>
<dbReference type="InterPro" id="IPR009081">
    <property type="entry name" value="PP-bd_ACP"/>
</dbReference>
<dbReference type="GO" id="GO:0004315">
    <property type="term" value="F:3-oxoacyl-[acyl-carrier-protein] synthase activity"/>
    <property type="evidence" value="ECO:0007669"/>
    <property type="project" value="InterPro"/>
</dbReference>
<dbReference type="SUPFAM" id="SSF53474">
    <property type="entry name" value="alpha/beta-Hydrolases"/>
    <property type="match status" value="1"/>
</dbReference>
<dbReference type="PROSITE" id="PS50075">
    <property type="entry name" value="CARRIER"/>
    <property type="match status" value="2"/>
</dbReference>
<dbReference type="InterPro" id="IPR030918">
    <property type="entry name" value="PT_fungal_PKS"/>
</dbReference>
<dbReference type="Gene3D" id="1.10.1200.10">
    <property type="entry name" value="ACP-like"/>
    <property type="match status" value="2"/>
</dbReference>
<dbReference type="PANTHER" id="PTHR43775">
    <property type="entry name" value="FATTY ACID SYNTHASE"/>
    <property type="match status" value="1"/>
</dbReference>
<keyword evidence="9" id="KW-1185">Reference proteome</keyword>
<dbReference type="InterPro" id="IPR006162">
    <property type="entry name" value="Ppantetheine_attach_site"/>
</dbReference>
<feature type="active site" description="Proton acceptor; for dehydratase activity" evidence="4">
    <location>
        <position position="1295"/>
    </location>
</feature>
<dbReference type="SUPFAM" id="SSF53901">
    <property type="entry name" value="Thiolase-like"/>
    <property type="match status" value="1"/>
</dbReference>
<dbReference type="Gene3D" id="3.40.366.10">
    <property type="entry name" value="Malonyl-Coenzyme A Acyl Carrier Protein, domain 2"/>
    <property type="match status" value="2"/>
</dbReference>
<dbReference type="SUPFAM" id="SSF52151">
    <property type="entry name" value="FabD/lysophospholipase-like"/>
    <property type="match status" value="1"/>
</dbReference>
<evidence type="ECO:0000259" key="6">
    <source>
        <dbReference type="PROSITE" id="PS52004"/>
    </source>
</evidence>
<dbReference type="Gene3D" id="3.40.50.1820">
    <property type="entry name" value="alpha/beta hydrolase"/>
    <property type="match status" value="1"/>
</dbReference>
<dbReference type="GO" id="GO:0004312">
    <property type="term" value="F:fatty acid synthase activity"/>
    <property type="evidence" value="ECO:0007669"/>
    <property type="project" value="TreeGrafter"/>
</dbReference>
<dbReference type="InterPro" id="IPR016035">
    <property type="entry name" value="Acyl_Trfase/lysoPLipase"/>
</dbReference>
<evidence type="ECO:0000256" key="4">
    <source>
        <dbReference type="PROSITE-ProRule" id="PRU01363"/>
    </source>
</evidence>
<dbReference type="InterPro" id="IPR020841">
    <property type="entry name" value="PKS_Beta-ketoAc_synthase_dom"/>
</dbReference>
<dbReference type="InterPro" id="IPR001031">
    <property type="entry name" value="Thioesterase"/>
</dbReference>
<dbReference type="InterPro" id="IPR050091">
    <property type="entry name" value="PKS_NRPS_Biosynth_Enz"/>
</dbReference>
<dbReference type="SUPFAM" id="SSF55048">
    <property type="entry name" value="Probable ACP-binding domain of malonyl-CoA ACP transacylase"/>
    <property type="match status" value="1"/>
</dbReference>
<feature type="domain" description="Carrier" evidence="5">
    <location>
        <begin position="1613"/>
        <end position="1690"/>
    </location>
</feature>
<dbReference type="Pfam" id="PF22621">
    <property type="entry name" value="CurL-like_PKS_C"/>
    <property type="match status" value="1"/>
</dbReference>
<keyword evidence="3" id="KW-0808">Transferase</keyword>
<dbReference type="SMART" id="SM00823">
    <property type="entry name" value="PKS_PP"/>
    <property type="match status" value="2"/>
</dbReference>
<dbReference type="Pfam" id="PF00550">
    <property type="entry name" value="PP-binding"/>
    <property type="match status" value="2"/>
</dbReference>
<evidence type="ECO:0000256" key="2">
    <source>
        <dbReference type="ARBA" id="ARBA00022553"/>
    </source>
</evidence>
<dbReference type="Pfam" id="PF16073">
    <property type="entry name" value="SAT"/>
    <property type="match status" value="1"/>
</dbReference>
<protein>
    <submittedName>
        <fullName evidence="8">Related to polyketide synthase</fullName>
    </submittedName>
</protein>
<evidence type="ECO:0000256" key="1">
    <source>
        <dbReference type="ARBA" id="ARBA00022450"/>
    </source>
</evidence>
<dbReference type="PROSITE" id="PS52004">
    <property type="entry name" value="KS3_2"/>
    <property type="match status" value="1"/>
</dbReference>
<dbReference type="Gene3D" id="3.30.70.3290">
    <property type="match status" value="1"/>
</dbReference>
<dbReference type="PANTHER" id="PTHR43775:SF37">
    <property type="entry name" value="SI:DKEY-61P9.11"/>
    <property type="match status" value="1"/>
</dbReference>
<name>A0A1L7X1K3_9HELO</name>
<dbReference type="InterPro" id="IPR029058">
    <property type="entry name" value="AB_hydrolase_fold"/>
</dbReference>
<evidence type="ECO:0000313" key="9">
    <source>
        <dbReference type="Proteomes" id="UP000184330"/>
    </source>
</evidence>
<dbReference type="Pfam" id="PF00698">
    <property type="entry name" value="Acyl_transf_1"/>
    <property type="match status" value="1"/>
</dbReference>
<dbReference type="STRING" id="576137.A0A1L7X1K3"/>
<dbReference type="InterPro" id="IPR014043">
    <property type="entry name" value="Acyl_transferase_dom"/>
</dbReference>
<dbReference type="Gene3D" id="3.40.47.10">
    <property type="match status" value="1"/>
</dbReference>
<accession>A0A1L7X1K3</accession>
<dbReference type="PROSITE" id="PS00012">
    <property type="entry name" value="PHOSPHOPANTETHEINE"/>
    <property type="match status" value="1"/>
</dbReference>
<evidence type="ECO:0000259" key="5">
    <source>
        <dbReference type="PROSITE" id="PS50075"/>
    </source>
</evidence>
<dbReference type="SMART" id="SM00827">
    <property type="entry name" value="PKS_AT"/>
    <property type="match status" value="1"/>
</dbReference>
<dbReference type="InterPro" id="IPR016036">
    <property type="entry name" value="Malonyl_transacylase_ACP-bd"/>
</dbReference>
<sequence length="2099" mass="230583">MAQPMRVLLFGDQTEDPLPTIRDLYCQSHRSVFLSHFLRAAEDAVHQLACDLPSAQQRRLRFSSFCLLAETMLEDTHPDVVLRTLLLCVAQLGALILNLERDPTLLDQASSSRTIVLGYCSGLLPAAAAATTHSMVELLAIAPEIVATSVRLGLEVQRRSTLLENCQESWARVVTGISSATLRKRLEEFHDGNTISNQKRVYISSMSESAITISGPPSSLGSFLSSEPVKNLTTIPLPITAAFHADHLLFESERIIPPRSAPKDLHPGCRRIISPHSGSPYDFQNQAELNSAIIDDIMKNPINNILTQESLLSILDGKSVLITPVGSNSTTKRLTKCLKDANINFEVTSSRQNTKLCNSSAGGDIAIVGMAGRFPGAENLDEFWKVLDSGLDLHREIPGDRFNVKTHYDPTRKLANSTSTPYGCFIDRPGMFDARLFNMSPREAAQTDPGQRLLLMSTYEALEMAGYTQENDMEDRDPNVGTYFGQTIDDWKEYNAAEDVDMYYVTGGIRAFSAGRVNYHFKWEGPSYSVDSACSSSLLAVQLACSALQARECNMAVAGGSNILTGCNMYAGLSRGSFLSPTGSCKTFDASADGYCRGEGVGVIILKRLEDAVANRDNILAVVKAVATNHSAQAVSITHPHVETQAKLFREVLVQASVEPEDIDYVELHGTGTQAGDAAESKSMMSVLAKTPRSRPLTIGSIKPNIGHGEAAAGISSLIKTLLMLKKEQVVPHIGITGQMNPKLPEFSKYNVHIASSQKLSRQGTRRVLLNNFSAAGGNTSIVLEDGPSTQTIGADTRTAHIVAVSAKTPFSLRENVSRFRNFLNSSNFSLPDIAYTSTARRMHHSLRKSYAVKDIGELCKAMDKDIYAWEEPKSSNDTTKVAFTFPGQGAAIMGVAKNLYDSCQFFRDRIGECELLCIQQNLPSFLDVLTGGAKESLSPAQNQLCLVAVEISLAQLWQSWGIVPSVVIGHSLGEYAALCIAGVISTSDMVYLVAKRAEQMQINCVPFTHSMLSIRLPADSVRESLSGCQSTALEVACINGPNSTVVSGPSEEVTMLQQKLEVQGVITKLLEVPYSFHSRQMEPILPPFHEIANGINFAKPKIPMASTLLGEVVSEAGVFGAEYLCRQARESVNFPAALNSCVTNGLVNDRTLWMECGPGATCLSFVKASLNTSLENSLTTLEPNKDCWATVSKNLARSYQKGCHVKWTKFHKEHKHALQLAELPLYAFDAKNYWLDYRSRLDAPQHSQAPEFAPVFSSTCLQRIEEQSFLSTGAQVIFTSDFSCPELSHMARGHVVSGVGLCPRYAFYVSLEQARSNICSSIYAEMAFTAARYIFRQQDTSLTTPPMDLSNMEIFSPFMVKQDMQKQIFRVTATQSSSEPVKIYFHSQTGTEWKEHARCQVSLCDGVKMMEHWNNSAYLIRTRSKELQEKARSGNDNVDSISRKMAYKLFKAVVDYSDEYQALKETFMIDDVPEASAILKFRTSTDDGVFTHSPYWIDSLAQIGGFCLNVNPPSGQDDVYISHGWKSMKILGQLSEKEQYRTYVRMQSTSESGVYAGNVYMFNEHEVVAVVAGLKFKQMKRTLLHTLLGVSSHIKRASVVQPQNTVAPRGRRVDALPPPKVMEAILSEAGLERSELSDDTQWSDLGIDSILTISILQRLRTLTQMELPSSLFTTYSTVGELERYFQTQVQPLVPHKLVTLKSEESRSRASSASTVRSVFSDASYLDACSSISIHTPPCDDIEDILKSIIIEEVGIQPSEAHPTAQFSDLGLDSLLSIAVLNSLRELTGVSLPSSFFSEYQTFGDLRKYSQTHVPELKAVATKLLSPFKSKSILLQGIPSPGSTAVFLLPDGSGSALSYIDLPPISKSLPVYALFSPFHKCAESYTVPFETVASIFIEEIRRLQPQGPYLLAGWSMGGIFAYEVAHQLLDAGERIQMLMFIDSPCPRTLPPLPAPTLDILENAGLFDGMDKSGKGIPEETRQHFLASVRTLEHFEPVPLAKDAKVENVVAVWAKDGMLEGLSEEKKIGVNLSDDDIANEARNWLFGVRSDYGPAGWDKLAGRKVECSVVSGNHFSVVKAPQMNAVGDVLKVHLQKALSC</sequence>
<dbReference type="InterPro" id="IPR032088">
    <property type="entry name" value="SAT"/>
</dbReference>
<dbReference type="Gene3D" id="3.10.129.110">
    <property type="entry name" value="Polyketide synthase dehydratase"/>
    <property type="match status" value="1"/>
</dbReference>
<evidence type="ECO:0000313" key="8">
    <source>
        <dbReference type="EMBL" id="CZR58859.1"/>
    </source>
</evidence>
<feature type="active site" description="Proton donor; for dehydratase activity" evidence="4">
    <location>
        <position position="1499"/>
    </location>
</feature>
<feature type="domain" description="PKS/mFAS DH" evidence="7">
    <location>
        <begin position="1262"/>
        <end position="1586"/>
    </location>
</feature>
<reference evidence="8 9" key="1">
    <citation type="submission" date="2016-03" db="EMBL/GenBank/DDBJ databases">
        <authorList>
            <person name="Ploux O."/>
        </authorList>
    </citation>
    <scope>NUCLEOTIDE SEQUENCE [LARGE SCALE GENOMIC DNA]</scope>
    <source>
        <strain evidence="8 9">UAMH 11012</strain>
    </source>
</reference>
<dbReference type="InterPro" id="IPR016039">
    <property type="entry name" value="Thiolase-like"/>
</dbReference>
<evidence type="ECO:0000259" key="7">
    <source>
        <dbReference type="PROSITE" id="PS52019"/>
    </source>
</evidence>
<dbReference type="Proteomes" id="UP000184330">
    <property type="component" value="Unassembled WGS sequence"/>
</dbReference>
<dbReference type="Pfam" id="PF02801">
    <property type="entry name" value="Ketoacyl-synt_C"/>
    <property type="match status" value="1"/>
</dbReference>
<feature type="region of interest" description="N-terminal hotdog fold" evidence="4">
    <location>
        <begin position="1262"/>
        <end position="1409"/>
    </location>
</feature>
<feature type="domain" description="Ketosynthase family 3 (KS3)" evidence="6">
    <location>
        <begin position="362"/>
        <end position="786"/>
    </location>
</feature>
<feature type="domain" description="Carrier" evidence="5">
    <location>
        <begin position="1740"/>
        <end position="1814"/>
    </location>
</feature>
<dbReference type="InterPro" id="IPR001227">
    <property type="entry name" value="Ac_transferase_dom_sf"/>
</dbReference>
<keyword evidence="2" id="KW-0597">Phosphoprotein</keyword>
<dbReference type="InterPro" id="IPR014030">
    <property type="entry name" value="Ketoacyl_synth_N"/>
</dbReference>
<dbReference type="InterPro" id="IPR020806">
    <property type="entry name" value="PKS_PP-bd"/>
</dbReference>
<dbReference type="Pfam" id="PF00109">
    <property type="entry name" value="ketoacyl-synt"/>
    <property type="match status" value="1"/>
</dbReference>
<dbReference type="GO" id="GO:0044550">
    <property type="term" value="P:secondary metabolite biosynthetic process"/>
    <property type="evidence" value="ECO:0007669"/>
    <property type="project" value="TreeGrafter"/>
</dbReference>
<keyword evidence="1" id="KW-0596">Phosphopantetheine</keyword>
<dbReference type="GO" id="GO:0031177">
    <property type="term" value="F:phosphopantetheine binding"/>
    <property type="evidence" value="ECO:0007669"/>
    <property type="project" value="InterPro"/>
</dbReference>
<dbReference type="InterPro" id="IPR014031">
    <property type="entry name" value="Ketoacyl_synth_C"/>
</dbReference>